<evidence type="ECO:0000256" key="10">
    <source>
        <dbReference type="HAMAP-Rule" id="MF_00454"/>
    </source>
</evidence>
<comment type="function">
    <text evidence="9 10">Fluoride-specific ion channel. Important for reducing fluoride concentration in the cell, thus reducing its toxicity.</text>
</comment>
<comment type="subcellular location">
    <subcellularLocation>
        <location evidence="1 10">Cell membrane</location>
        <topology evidence="1 10">Multi-pass membrane protein</topology>
    </subcellularLocation>
</comment>
<keyword evidence="10" id="KW-0813">Transport</keyword>
<accession>A0ABP3CBT0</accession>
<sequence length="198" mass="20305">MSRPVHLRASFLGLALLGGTLGTAAREALSLTIPSLGGIPVAIFGINLLGAFLLGLLLETLARLGPDDGARRKVRILVGTGFMGGFTTYSALAVDTAGLLNEGRIGTGSGYGLATVVLGGMATWAGIVLGSLTRRSGAPEDGVRLPIDPDTAEVGDRLGASPEVEAQQERSSSPEPRTQQDDSPDSGNRLGRSEGDPQ</sequence>
<evidence type="ECO:0000313" key="12">
    <source>
        <dbReference type="EMBL" id="GAA0037357.1"/>
    </source>
</evidence>
<evidence type="ECO:0000256" key="4">
    <source>
        <dbReference type="ARBA" id="ARBA00022989"/>
    </source>
</evidence>
<keyword evidence="13" id="KW-1185">Reference proteome</keyword>
<evidence type="ECO:0000256" key="6">
    <source>
        <dbReference type="ARBA" id="ARBA00023303"/>
    </source>
</evidence>
<name>A0ABP3CBT0_9MICO</name>
<organism evidence="12 13">
    <name type="scientific">Brevibacterium metallidurans</name>
    <dbReference type="NCBI Taxonomy" id="1482676"/>
    <lineage>
        <taxon>Bacteria</taxon>
        <taxon>Bacillati</taxon>
        <taxon>Actinomycetota</taxon>
        <taxon>Actinomycetes</taxon>
        <taxon>Micrococcales</taxon>
        <taxon>Brevibacteriaceae</taxon>
        <taxon>Brevibacterium</taxon>
    </lineage>
</organism>
<comment type="caution">
    <text evidence="12">The sequence shown here is derived from an EMBL/GenBank/DDBJ whole genome shotgun (WGS) entry which is preliminary data.</text>
</comment>
<dbReference type="RefSeq" id="WP_339393983.1">
    <property type="nucleotide sequence ID" value="NZ_BAAAAF010000024.1"/>
</dbReference>
<feature type="binding site" evidence="10">
    <location>
        <position position="87"/>
    </location>
    <ligand>
        <name>Na(+)</name>
        <dbReference type="ChEBI" id="CHEBI:29101"/>
        <note>structural</note>
    </ligand>
</feature>
<evidence type="ECO:0000256" key="7">
    <source>
        <dbReference type="ARBA" id="ARBA00035120"/>
    </source>
</evidence>
<keyword evidence="10" id="KW-0479">Metal-binding</keyword>
<feature type="transmembrane region" description="Helical" evidence="10">
    <location>
        <begin position="74"/>
        <end position="92"/>
    </location>
</feature>
<comment type="activity regulation">
    <text evidence="10">Na(+) is not transported, but it plays an essential structural role and its presence is essential for fluoride channel function.</text>
</comment>
<dbReference type="Proteomes" id="UP001498238">
    <property type="component" value="Unassembled WGS sequence"/>
</dbReference>
<dbReference type="HAMAP" id="MF_00454">
    <property type="entry name" value="FluC"/>
    <property type="match status" value="1"/>
</dbReference>
<keyword evidence="5 10" id="KW-0472">Membrane</keyword>
<keyword evidence="2 10" id="KW-1003">Cell membrane</keyword>
<gene>
    <name evidence="10" type="primary">fluC</name>
    <name evidence="10" type="synonym">crcB</name>
    <name evidence="12" type="ORF">NCCP602_33190</name>
</gene>
<comment type="catalytic activity">
    <reaction evidence="8">
        <text>fluoride(in) = fluoride(out)</text>
        <dbReference type="Rhea" id="RHEA:76159"/>
        <dbReference type="ChEBI" id="CHEBI:17051"/>
    </reaction>
    <physiologicalReaction direction="left-to-right" evidence="8">
        <dbReference type="Rhea" id="RHEA:76160"/>
    </physiologicalReaction>
</comment>
<evidence type="ECO:0000256" key="11">
    <source>
        <dbReference type="SAM" id="MobiDB-lite"/>
    </source>
</evidence>
<dbReference type="Pfam" id="PF02537">
    <property type="entry name" value="CRCB"/>
    <property type="match status" value="1"/>
</dbReference>
<keyword evidence="3 10" id="KW-0812">Transmembrane</keyword>
<keyword evidence="4 10" id="KW-1133">Transmembrane helix</keyword>
<proteinExistence type="inferred from homology"/>
<dbReference type="PANTHER" id="PTHR28259:SF1">
    <property type="entry name" value="FLUORIDE EXPORT PROTEIN 1-RELATED"/>
    <property type="match status" value="1"/>
</dbReference>
<evidence type="ECO:0000256" key="9">
    <source>
        <dbReference type="ARBA" id="ARBA00049940"/>
    </source>
</evidence>
<dbReference type="InterPro" id="IPR003691">
    <property type="entry name" value="FluC"/>
</dbReference>
<evidence type="ECO:0000256" key="1">
    <source>
        <dbReference type="ARBA" id="ARBA00004651"/>
    </source>
</evidence>
<keyword evidence="6 10" id="KW-0407">Ion channel</keyword>
<keyword evidence="10" id="KW-0915">Sodium</keyword>
<evidence type="ECO:0000256" key="8">
    <source>
        <dbReference type="ARBA" id="ARBA00035585"/>
    </source>
</evidence>
<reference evidence="12 13" key="1">
    <citation type="submission" date="2024-01" db="EMBL/GenBank/DDBJ databases">
        <title>Characterization of antibiotic resistant novel bacterial strains and their environmental applications.</title>
        <authorList>
            <person name="Manzoor S."/>
            <person name="Abbas S."/>
            <person name="Arshad M."/>
            <person name="Ahmed I."/>
        </authorList>
    </citation>
    <scope>NUCLEOTIDE SEQUENCE [LARGE SCALE GENOMIC DNA]</scope>
    <source>
        <strain evidence="12 13">NCCP-602</strain>
    </source>
</reference>
<evidence type="ECO:0000256" key="5">
    <source>
        <dbReference type="ARBA" id="ARBA00023136"/>
    </source>
</evidence>
<dbReference type="PANTHER" id="PTHR28259">
    <property type="entry name" value="FLUORIDE EXPORT PROTEIN 1-RELATED"/>
    <property type="match status" value="1"/>
</dbReference>
<feature type="region of interest" description="Disordered" evidence="11">
    <location>
        <begin position="138"/>
        <end position="198"/>
    </location>
</feature>
<feature type="binding site" evidence="10">
    <location>
        <position position="84"/>
    </location>
    <ligand>
        <name>Na(+)</name>
        <dbReference type="ChEBI" id="CHEBI:29101"/>
        <note>structural</note>
    </ligand>
</feature>
<protein>
    <recommendedName>
        <fullName evidence="10">Fluoride-specific ion channel FluC</fullName>
    </recommendedName>
</protein>
<evidence type="ECO:0000256" key="3">
    <source>
        <dbReference type="ARBA" id="ARBA00022692"/>
    </source>
</evidence>
<comment type="similarity">
    <text evidence="7 10">Belongs to the fluoride channel Fluc/FEX (TC 1.A.43) family.</text>
</comment>
<keyword evidence="10" id="KW-0406">Ion transport</keyword>
<feature type="transmembrane region" description="Helical" evidence="10">
    <location>
        <begin position="112"/>
        <end position="132"/>
    </location>
</feature>
<evidence type="ECO:0000256" key="2">
    <source>
        <dbReference type="ARBA" id="ARBA00022475"/>
    </source>
</evidence>
<dbReference type="EMBL" id="BAAAAF010000024">
    <property type="protein sequence ID" value="GAA0037357.1"/>
    <property type="molecule type" value="Genomic_DNA"/>
</dbReference>
<evidence type="ECO:0000313" key="13">
    <source>
        <dbReference type="Proteomes" id="UP001498238"/>
    </source>
</evidence>
<feature type="transmembrane region" description="Helical" evidence="10">
    <location>
        <begin position="41"/>
        <end position="62"/>
    </location>
</feature>